<sequence length="73" mass="8415">MGTHSTRMAKYEWLQRVFNAALEKNKVQDKEKLIANFCIDFGAARRTCLELLKTFEVAGKISIKGKEIIVRKK</sequence>
<gene>
    <name evidence="1" type="ORF">S06H3_32869</name>
</gene>
<evidence type="ECO:0000313" key="1">
    <source>
        <dbReference type="EMBL" id="GAI18744.1"/>
    </source>
</evidence>
<dbReference type="EMBL" id="BARV01019572">
    <property type="protein sequence ID" value="GAI18744.1"/>
    <property type="molecule type" value="Genomic_DNA"/>
</dbReference>
<protein>
    <submittedName>
        <fullName evidence="1">Uncharacterized protein</fullName>
    </submittedName>
</protein>
<comment type="caution">
    <text evidence="1">The sequence shown here is derived from an EMBL/GenBank/DDBJ whole genome shotgun (WGS) entry which is preliminary data.</text>
</comment>
<proteinExistence type="predicted"/>
<name>X1NJ75_9ZZZZ</name>
<dbReference type="AlphaFoldDB" id="X1NJ75"/>
<reference evidence="1" key="1">
    <citation type="journal article" date="2014" name="Front. Microbiol.">
        <title>High frequency of phylogenetically diverse reductive dehalogenase-homologous genes in deep subseafloor sedimentary metagenomes.</title>
        <authorList>
            <person name="Kawai M."/>
            <person name="Futagami T."/>
            <person name="Toyoda A."/>
            <person name="Takaki Y."/>
            <person name="Nishi S."/>
            <person name="Hori S."/>
            <person name="Arai W."/>
            <person name="Tsubouchi T."/>
            <person name="Morono Y."/>
            <person name="Uchiyama I."/>
            <person name="Ito T."/>
            <person name="Fujiyama A."/>
            <person name="Inagaki F."/>
            <person name="Takami H."/>
        </authorList>
    </citation>
    <scope>NUCLEOTIDE SEQUENCE</scope>
    <source>
        <strain evidence="1">Expedition CK06-06</strain>
    </source>
</reference>
<accession>X1NJ75</accession>
<organism evidence="1">
    <name type="scientific">marine sediment metagenome</name>
    <dbReference type="NCBI Taxonomy" id="412755"/>
    <lineage>
        <taxon>unclassified sequences</taxon>
        <taxon>metagenomes</taxon>
        <taxon>ecological metagenomes</taxon>
    </lineage>
</organism>